<name>A0AAE3G8Y0_9GAMM</name>
<dbReference type="EMBL" id="JALJXV010000017">
    <property type="protein sequence ID" value="MCP1677213.1"/>
    <property type="molecule type" value="Genomic_DNA"/>
</dbReference>
<proteinExistence type="predicted"/>
<feature type="transmembrane region" description="Helical" evidence="1">
    <location>
        <begin position="7"/>
        <end position="30"/>
    </location>
</feature>
<dbReference type="Pfam" id="PF09490">
    <property type="entry name" value="CbtA"/>
    <property type="match status" value="1"/>
</dbReference>
<evidence type="ECO:0000313" key="2">
    <source>
        <dbReference type="EMBL" id="MCP1677213.1"/>
    </source>
</evidence>
<accession>A0AAE3G8Y0</accession>
<evidence type="ECO:0000313" key="3">
    <source>
        <dbReference type="Proteomes" id="UP001205843"/>
    </source>
</evidence>
<comment type="caution">
    <text evidence="2">The sequence shown here is derived from an EMBL/GenBank/DDBJ whole genome shotgun (WGS) entry which is preliminary data.</text>
</comment>
<dbReference type="InterPro" id="IPR012666">
    <property type="entry name" value="CbtA_put"/>
</dbReference>
<gene>
    <name evidence="2" type="ORF">J2T57_004391</name>
</gene>
<keyword evidence="1" id="KW-0812">Transmembrane</keyword>
<feature type="transmembrane region" description="Helical" evidence="1">
    <location>
        <begin position="208"/>
        <end position="231"/>
    </location>
</feature>
<feature type="transmembrane region" description="Helical" evidence="1">
    <location>
        <begin position="144"/>
        <end position="162"/>
    </location>
</feature>
<dbReference type="Proteomes" id="UP001205843">
    <property type="component" value="Unassembled WGS sequence"/>
</dbReference>
<keyword evidence="1" id="KW-0472">Membrane</keyword>
<dbReference type="RefSeq" id="WP_253485656.1">
    <property type="nucleotide sequence ID" value="NZ_JALJXV010000017.1"/>
</dbReference>
<evidence type="ECO:0000256" key="1">
    <source>
        <dbReference type="SAM" id="Phobius"/>
    </source>
</evidence>
<keyword evidence="3" id="KW-1185">Reference proteome</keyword>
<feature type="transmembrane region" description="Helical" evidence="1">
    <location>
        <begin position="169"/>
        <end position="193"/>
    </location>
</feature>
<keyword evidence="1" id="KW-1133">Transmembrane helix</keyword>
<dbReference type="AlphaFoldDB" id="A0AAE3G8Y0"/>
<reference evidence="2" key="1">
    <citation type="submission" date="2022-03" db="EMBL/GenBank/DDBJ databases">
        <title>Genomic Encyclopedia of Type Strains, Phase III (KMG-III): the genomes of soil and plant-associated and newly described type strains.</title>
        <authorList>
            <person name="Whitman W."/>
        </authorList>
    </citation>
    <scope>NUCLEOTIDE SEQUENCE</scope>
    <source>
        <strain evidence="2">ANL 6-2</strain>
    </source>
</reference>
<organism evidence="2 3">
    <name type="scientific">Natronocella acetinitrilica</name>
    <dbReference type="NCBI Taxonomy" id="414046"/>
    <lineage>
        <taxon>Bacteria</taxon>
        <taxon>Pseudomonadati</taxon>
        <taxon>Pseudomonadota</taxon>
        <taxon>Gammaproteobacteria</taxon>
        <taxon>Chromatiales</taxon>
        <taxon>Ectothiorhodospiraceae</taxon>
        <taxon>Natronocella</taxon>
    </lineage>
</organism>
<feature type="transmembrane region" description="Helical" evidence="1">
    <location>
        <begin position="104"/>
        <end position="124"/>
    </location>
</feature>
<feature type="transmembrane region" description="Helical" evidence="1">
    <location>
        <begin position="71"/>
        <end position="92"/>
    </location>
</feature>
<sequence length="248" mass="26471">MLFRQVVLYALMAGLVSGLLLTAVQFWQVIPIIQSAEHYEEALAETSAHSHAVHSHDHDHGEGLQRTGLTLLSNVLIGAGFGLVLLAAMVMASFKTALPSRTPWLHGVFWGAAGYVVFFVAPAIGLPPQIPGAEAAGVEARQLWWAMAAVCTAVALSGAVFAKSPWRWAALGLLVVPYLMGAPEPSTTAFAAYPSSMASELEVLAQRFVAATAIANAFFWLTLGLVSVWALRRIVMPTETLPVGEHQS</sequence>
<protein>
    <submittedName>
        <fullName evidence="2">Cobalt transporter subunit CbtA</fullName>
    </submittedName>
</protein>